<sequence>MLLTDKYADKIHGIITCYDRMIIQGYIPNWSHAEAMTAYMKLNGIRIFDYPTSFSQPLTEQVRQNAEKIAHENGMEIEFIRKLHAFRKDDRIQNIIAETGKTEGLIHIF</sequence>
<protein>
    <submittedName>
        <fullName evidence="1">MarR family transcriptional regulator</fullName>
    </submittedName>
</protein>
<organism evidence="1 2">
    <name type="scientific">Mediterraneibacter gnavus</name>
    <name type="common">Ruminococcus gnavus</name>
    <dbReference type="NCBI Taxonomy" id="33038"/>
    <lineage>
        <taxon>Bacteria</taxon>
        <taxon>Bacillati</taxon>
        <taxon>Bacillota</taxon>
        <taxon>Clostridia</taxon>
        <taxon>Lachnospirales</taxon>
        <taxon>Lachnospiraceae</taxon>
        <taxon>Mediterraneibacter</taxon>
    </lineage>
</organism>
<reference evidence="1" key="1">
    <citation type="journal article" date="2020" name="Cell Host Microbe">
        <title>Functional and Genomic Variation between Human-Derived Isolates of Lachnospiraceae Reveals Inter- and Intra-Species Diversity.</title>
        <authorList>
            <person name="Sorbara M.T."/>
            <person name="Littmann E.R."/>
            <person name="Fontana E."/>
            <person name="Moody T.U."/>
            <person name="Kohout C.E."/>
            <person name="Gjonbalaj M."/>
            <person name="Eaton V."/>
            <person name="Seok R."/>
            <person name="Leiner I.M."/>
            <person name="Pamer E.G."/>
        </authorList>
    </citation>
    <scope>NUCLEOTIDE SEQUENCE</scope>
    <source>
        <strain evidence="1">MSK.11.9</strain>
    </source>
</reference>
<proteinExistence type="predicted"/>
<accession>A0AB36DLU3</accession>
<reference evidence="1" key="2">
    <citation type="submission" date="2020-02" db="EMBL/GenBank/DDBJ databases">
        <authorList>
            <person name="Littmann E."/>
            <person name="Sorbara M."/>
        </authorList>
    </citation>
    <scope>NUCLEOTIDE SEQUENCE</scope>
    <source>
        <strain evidence="1">MSK.11.9</strain>
    </source>
</reference>
<dbReference type="EMBL" id="JAAIRY010000097">
    <property type="protein sequence ID" value="NSI66712.1"/>
    <property type="molecule type" value="Genomic_DNA"/>
</dbReference>
<feature type="non-terminal residue" evidence="1">
    <location>
        <position position="109"/>
    </location>
</feature>
<name>A0AB36DLU3_MEDGN</name>
<evidence type="ECO:0000313" key="2">
    <source>
        <dbReference type="Proteomes" id="UP001296581"/>
    </source>
</evidence>
<dbReference type="AlphaFoldDB" id="A0AB36DLU3"/>
<dbReference type="Proteomes" id="UP001296581">
    <property type="component" value="Unassembled WGS sequence"/>
</dbReference>
<gene>
    <name evidence="1" type="ORF">G4981_15945</name>
</gene>
<comment type="caution">
    <text evidence="1">The sequence shown here is derived from an EMBL/GenBank/DDBJ whole genome shotgun (WGS) entry which is preliminary data.</text>
</comment>
<evidence type="ECO:0000313" key="1">
    <source>
        <dbReference type="EMBL" id="NSI66712.1"/>
    </source>
</evidence>